<dbReference type="OrthoDB" id="3465at2759"/>
<dbReference type="Gene3D" id="3.40.1280.10">
    <property type="match status" value="1"/>
</dbReference>
<dbReference type="PANTHER" id="PTHR30027:SF3">
    <property type="entry name" value="16S RRNA (URACIL(1498)-N(3))-METHYLTRANSFERASE"/>
    <property type="match status" value="1"/>
</dbReference>
<dbReference type="InterPro" id="IPR029026">
    <property type="entry name" value="tRNA_m1G_MTases_N"/>
</dbReference>
<dbReference type="Proteomes" id="UP000653305">
    <property type="component" value="Unassembled WGS sequence"/>
</dbReference>
<reference evidence="7" key="1">
    <citation type="submission" date="2020-07" db="EMBL/GenBank/DDBJ databases">
        <title>Ethylene signaling mediates host invasion by parasitic plants.</title>
        <authorList>
            <person name="Yoshida S."/>
        </authorList>
    </citation>
    <scope>NUCLEOTIDE SEQUENCE</scope>
    <source>
        <strain evidence="7">Okayama</strain>
    </source>
</reference>
<organism evidence="7 8">
    <name type="scientific">Phtheirospermum japonicum</name>
    <dbReference type="NCBI Taxonomy" id="374723"/>
    <lineage>
        <taxon>Eukaryota</taxon>
        <taxon>Viridiplantae</taxon>
        <taxon>Streptophyta</taxon>
        <taxon>Embryophyta</taxon>
        <taxon>Tracheophyta</taxon>
        <taxon>Spermatophyta</taxon>
        <taxon>Magnoliopsida</taxon>
        <taxon>eudicotyledons</taxon>
        <taxon>Gunneridae</taxon>
        <taxon>Pentapetalae</taxon>
        <taxon>asterids</taxon>
        <taxon>lamiids</taxon>
        <taxon>Lamiales</taxon>
        <taxon>Orobanchaceae</taxon>
        <taxon>Orobanchaceae incertae sedis</taxon>
        <taxon>Phtheirospermum</taxon>
    </lineage>
</organism>
<evidence type="ECO:0000256" key="2">
    <source>
        <dbReference type="ARBA" id="ARBA00006218"/>
    </source>
</evidence>
<dbReference type="PROSITE" id="PS51375">
    <property type="entry name" value="PPR"/>
    <property type="match status" value="1"/>
</dbReference>
<name>A0A830CJL4_9LAMI</name>
<evidence type="ECO:0000256" key="6">
    <source>
        <dbReference type="PROSITE-ProRule" id="PRU00708"/>
    </source>
</evidence>
<evidence type="ECO:0000313" key="7">
    <source>
        <dbReference type="EMBL" id="GFP99990.1"/>
    </source>
</evidence>
<dbReference type="InterPro" id="IPR002885">
    <property type="entry name" value="PPR_rpt"/>
</dbReference>
<dbReference type="Pfam" id="PF04051">
    <property type="entry name" value="TRAPP"/>
    <property type="match status" value="1"/>
</dbReference>
<comment type="function">
    <text evidence="4">Specifically methylates the N3 position of the uracil ring of uridine 1498 (m3U1498) in 16S rRNA. Acts on the fully assembled 30S ribosomal subunit.</text>
</comment>
<comment type="similarity">
    <text evidence="1">Belongs to the RNA methyltransferase RsmE family.</text>
</comment>
<comment type="caution">
    <text evidence="7">The sequence shown here is derived from an EMBL/GenBank/DDBJ whole genome shotgun (WGS) entry which is preliminary data.</text>
</comment>
<dbReference type="GO" id="GO:0070042">
    <property type="term" value="F:rRNA (uridine-N3-)-methyltransferase activity"/>
    <property type="evidence" value="ECO:0007669"/>
    <property type="project" value="TreeGrafter"/>
</dbReference>
<evidence type="ECO:0000256" key="1">
    <source>
        <dbReference type="ARBA" id="ARBA00005528"/>
    </source>
</evidence>
<evidence type="ECO:0000313" key="8">
    <source>
        <dbReference type="Proteomes" id="UP000653305"/>
    </source>
</evidence>
<evidence type="ECO:0000256" key="3">
    <source>
        <dbReference type="ARBA" id="ARBA00012328"/>
    </source>
</evidence>
<keyword evidence="8" id="KW-1185">Reference proteome</keyword>
<feature type="repeat" description="PPR" evidence="6">
    <location>
        <begin position="127"/>
        <end position="161"/>
    </location>
</feature>
<dbReference type="EC" id="2.1.1.193" evidence="3"/>
<dbReference type="PANTHER" id="PTHR30027">
    <property type="entry name" value="RIBOSOMAL RNA SMALL SUBUNIT METHYLTRANSFERASE E"/>
    <property type="match status" value="1"/>
</dbReference>
<dbReference type="SUPFAM" id="SSF111126">
    <property type="entry name" value="Ligand-binding domain in the NO signalling and Golgi transport"/>
    <property type="match status" value="1"/>
</dbReference>
<accession>A0A830CJL4</accession>
<dbReference type="EMBL" id="BMAC01000600">
    <property type="protein sequence ID" value="GFP99990.1"/>
    <property type="molecule type" value="Genomic_DNA"/>
</dbReference>
<comment type="similarity">
    <text evidence="2">Belongs to the TRAPP small subunits family. BET3 subfamily.</text>
</comment>
<comment type="catalytic activity">
    <reaction evidence="5">
        <text>uridine(1498) in 16S rRNA + S-adenosyl-L-methionine = N(3)-methyluridine(1498) in 16S rRNA + S-adenosyl-L-homocysteine + H(+)</text>
        <dbReference type="Rhea" id="RHEA:42920"/>
        <dbReference type="Rhea" id="RHEA-COMP:10283"/>
        <dbReference type="Rhea" id="RHEA-COMP:10284"/>
        <dbReference type="ChEBI" id="CHEBI:15378"/>
        <dbReference type="ChEBI" id="CHEBI:57856"/>
        <dbReference type="ChEBI" id="CHEBI:59789"/>
        <dbReference type="ChEBI" id="CHEBI:65315"/>
        <dbReference type="ChEBI" id="CHEBI:74502"/>
        <dbReference type="EC" id="2.1.1.193"/>
    </reaction>
</comment>
<dbReference type="Gene3D" id="3.30.1380.20">
    <property type="entry name" value="Trafficking protein particle complex subunit 3"/>
    <property type="match status" value="1"/>
</dbReference>
<dbReference type="SUPFAM" id="SSF75217">
    <property type="entry name" value="alpha/beta knot"/>
    <property type="match status" value="1"/>
</dbReference>
<dbReference type="NCBIfam" id="TIGR00756">
    <property type="entry name" value="PPR"/>
    <property type="match status" value="1"/>
</dbReference>
<proteinExistence type="inferred from homology"/>
<evidence type="ECO:0000256" key="5">
    <source>
        <dbReference type="ARBA" id="ARBA00047944"/>
    </source>
</evidence>
<dbReference type="GO" id="GO:0070475">
    <property type="term" value="P:rRNA base methylation"/>
    <property type="evidence" value="ECO:0007669"/>
    <property type="project" value="TreeGrafter"/>
</dbReference>
<evidence type="ECO:0000256" key="4">
    <source>
        <dbReference type="ARBA" id="ARBA00025699"/>
    </source>
</evidence>
<protein>
    <recommendedName>
        <fullName evidence="3">16S rRNA (uracil(1498)-N(3))-methyltransferase</fullName>
        <ecNumber evidence="3">2.1.1.193</ecNumber>
    </recommendedName>
</protein>
<gene>
    <name evidence="7" type="ORF">PHJA_002143100</name>
</gene>
<dbReference type="InterPro" id="IPR024096">
    <property type="entry name" value="NO_sig/Golgi_transp_ligand-bd"/>
</dbReference>
<dbReference type="InterPro" id="IPR029028">
    <property type="entry name" value="Alpha/beta_knot_MTases"/>
</dbReference>
<dbReference type="InterPro" id="IPR006700">
    <property type="entry name" value="RsmE"/>
</dbReference>
<dbReference type="InterPro" id="IPR007194">
    <property type="entry name" value="TRAPP_component"/>
</dbReference>
<dbReference type="AlphaFoldDB" id="A0A830CJL4"/>
<sequence>MQSASSTRITMLLFEMEWLDLLPYTATPPKPKCPREKLTVPSSPDTHYYKTVISLQTPHLLRIITIATTNTELAQKKALENRRNNAKGWANTFTEDLSEAIGKKSNLLYKAFSILEQMKSLSFCQPDVYTYNILIKASVDARRFELVGSLYDQMVGFKMVLGVTASVTNWDLEGTTCSLVLEDNPLVDFVELPDTCQGLHYCYILSGIVRGNLEMFHHRATRTSHAVVFLTSSLKPYPLHKGGVVLVEGDEFWHMNRVLRLGINDRRIEKIDRAGADFEALDNPKLVSPQTTQWHVFAAFNFTEKELNSLKDAGVIGVGLGPHRLHVETATMSLFSTLMLWSDSHETVGSQLLHFQASPFCS</sequence>